<feature type="transmembrane region" description="Helical" evidence="1">
    <location>
        <begin position="169"/>
        <end position="198"/>
    </location>
</feature>
<evidence type="ECO:0000313" key="3">
    <source>
        <dbReference type="Proteomes" id="UP000325243"/>
    </source>
</evidence>
<feature type="transmembrane region" description="Helical" evidence="1">
    <location>
        <begin position="309"/>
        <end position="329"/>
    </location>
</feature>
<feature type="transmembrane region" description="Helical" evidence="1">
    <location>
        <begin position="210"/>
        <end position="233"/>
    </location>
</feature>
<feature type="transmembrane region" description="Helical" evidence="1">
    <location>
        <begin position="341"/>
        <end position="360"/>
    </location>
</feature>
<evidence type="ECO:0008006" key="4">
    <source>
        <dbReference type="Google" id="ProtNLM"/>
    </source>
</evidence>
<feature type="transmembrane region" description="Helical" evidence="1">
    <location>
        <begin position="367"/>
        <end position="387"/>
    </location>
</feature>
<evidence type="ECO:0000256" key="1">
    <source>
        <dbReference type="SAM" id="Phobius"/>
    </source>
</evidence>
<keyword evidence="1" id="KW-0472">Membrane</keyword>
<feature type="transmembrane region" description="Helical" evidence="1">
    <location>
        <begin position="17"/>
        <end position="35"/>
    </location>
</feature>
<sequence length="538" mass="55264">MDRAPSDARATRAGQRALGWAAVVVPAVVALALGLQRSLRLPLWRDEYATALFAQLPLGDLMSALAHVDAVTGPYYLLAHATSPVLGHGTGLRALSLAAFALTASVVALVALRWWGPLAAASAGLAFACNGAALTAAVQARPYALAVLFVALAVLTADLAASTGRRRAWIAYAVAASAAVAMHVLALIAVLLTALLLVGRRRPPAGRAPALAWWCGTTAPAVAVAVALLVPGLGQRGQLGWMSDPTFRSALSDLARAAGVSPHREALFDGLALLALAAALAVAILAASRPAEARRAAPAEPAATEIARIRPVVLAGSLAFVPWTLLLGASWLVTPILAERYMTWSALGAALVVAAAVHAAQTARRGLALGAGILAGVLFAGSVALAVERLWDLPPAADDFPAAVGVVERGAAPGDLLVLQQRYYEGGVAYGFAESAADPEQLGDVFDRQPEGGQPPLDVRRITSTDPLRSSADAGAAGVGETVWLVGLVQPLDPGVDATLEPSLAACLADARSSEHDRFGALYVYRIECADAETTDSD</sequence>
<accession>A0A5S4V5E2</accession>
<gene>
    <name evidence="2" type="ORF">FYC51_11555</name>
</gene>
<evidence type="ECO:0000313" key="2">
    <source>
        <dbReference type="EMBL" id="TYL54202.1"/>
    </source>
</evidence>
<proteinExistence type="predicted"/>
<keyword evidence="1" id="KW-0812">Transmembrane</keyword>
<feature type="transmembrane region" description="Helical" evidence="1">
    <location>
        <begin position="94"/>
        <end position="112"/>
    </location>
</feature>
<dbReference type="AlphaFoldDB" id="A0A5S4V5E2"/>
<comment type="caution">
    <text evidence="2">The sequence shown here is derived from an EMBL/GenBank/DDBJ whole genome shotgun (WGS) entry which is preliminary data.</text>
</comment>
<reference evidence="2 3" key="1">
    <citation type="submission" date="2019-08" db="EMBL/GenBank/DDBJ databases">
        <authorList>
            <person name="Hu J."/>
        </authorList>
    </citation>
    <scope>NUCLEOTIDE SEQUENCE [LARGE SCALE GENOMIC DNA]</scope>
    <source>
        <strain evidence="2 3">NEAU-184</strain>
    </source>
</reference>
<keyword evidence="1" id="KW-1133">Transmembrane helix</keyword>
<feature type="transmembrane region" description="Helical" evidence="1">
    <location>
        <begin position="270"/>
        <end position="288"/>
    </location>
</feature>
<organism evidence="2 3">
    <name type="scientific">Agromyces mariniharenae</name>
    <dbReference type="NCBI Taxonomy" id="2604423"/>
    <lineage>
        <taxon>Bacteria</taxon>
        <taxon>Bacillati</taxon>
        <taxon>Actinomycetota</taxon>
        <taxon>Actinomycetes</taxon>
        <taxon>Micrococcales</taxon>
        <taxon>Microbacteriaceae</taxon>
        <taxon>Agromyces</taxon>
    </lineage>
</organism>
<feature type="transmembrane region" description="Helical" evidence="1">
    <location>
        <begin position="143"/>
        <end position="163"/>
    </location>
</feature>
<keyword evidence="3" id="KW-1185">Reference proteome</keyword>
<dbReference type="Proteomes" id="UP000325243">
    <property type="component" value="Unassembled WGS sequence"/>
</dbReference>
<dbReference type="EMBL" id="VSSB01000001">
    <property type="protein sequence ID" value="TYL54202.1"/>
    <property type="molecule type" value="Genomic_DNA"/>
</dbReference>
<feature type="transmembrane region" description="Helical" evidence="1">
    <location>
        <begin position="118"/>
        <end position="136"/>
    </location>
</feature>
<name>A0A5S4V5E2_9MICO</name>
<protein>
    <recommendedName>
        <fullName evidence="4">Glycosyltransferase RgtA/B/C/D-like domain-containing protein</fullName>
    </recommendedName>
</protein>
<dbReference type="RefSeq" id="WP_148733684.1">
    <property type="nucleotide sequence ID" value="NZ_VSSB01000001.1"/>
</dbReference>